<proteinExistence type="predicted"/>
<sequence length="196" mass="20673">MKGPRLWKGTADKEEKEAPHLHLAEFSPGSATLSPSEPQPLHMLSGTGCHQRHIQPCIYLTPCDGPCAKHGAFAVNDAWDLRVGERPATGIAGRAGWSGGGRSGTARAPLHLCQKRKRGRLCRGRSPRETFLARPLGFQGTLHVEGPSSRGPGERSVSKKSASPAPAGPPPLSSLPLGRSGAGSMRRSARGRACVP</sequence>
<dbReference type="Proteomes" id="UP001176941">
    <property type="component" value="Chromosome X"/>
</dbReference>
<organism evidence="2 3">
    <name type="scientific">Rangifer tarandus platyrhynchus</name>
    <name type="common">Svalbard reindeer</name>
    <dbReference type="NCBI Taxonomy" id="3082113"/>
    <lineage>
        <taxon>Eukaryota</taxon>
        <taxon>Metazoa</taxon>
        <taxon>Chordata</taxon>
        <taxon>Craniata</taxon>
        <taxon>Vertebrata</taxon>
        <taxon>Euteleostomi</taxon>
        <taxon>Mammalia</taxon>
        <taxon>Eutheria</taxon>
        <taxon>Laurasiatheria</taxon>
        <taxon>Artiodactyla</taxon>
        <taxon>Ruminantia</taxon>
        <taxon>Pecora</taxon>
        <taxon>Cervidae</taxon>
        <taxon>Odocoileinae</taxon>
        <taxon>Rangifer</taxon>
    </lineage>
</organism>
<name>A0ABN9A8M4_RANTA</name>
<dbReference type="EMBL" id="OX460343">
    <property type="protein sequence ID" value="CAI9181203.1"/>
    <property type="molecule type" value="Genomic_DNA"/>
</dbReference>
<reference evidence="2" key="1">
    <citation type="submission" date="2023-04" db="EMBL/GenBank/DDBJ databases">
        <authorList>
            <consortium name="ELIXIR-Norway"/>
        </authorList>
    </citation>
    <scope>NUCLEOTIDE SEQUENCE [LARGE SCALE GENOMIC DNA]</scope>
</reference>
<feature type="compositionally biased region" description="Low complexity" evidence="1">
    <location>
        <begin position="174"/>
        <end position="196"/>
    </location>
</feature>
<accession>A0ABN9A8M4</accession>
<keyword evidence="3" id="KW-1185">Reference proteome</keyword>
<gene>
    <name evidence="2" type="ORF">MRATA1EN1_LOCUS30165</name>
</gene>
<evidence type="ECO:0000256" key="1">
    <source>
        <dbReference type="SAM" id="MobiDB-lite"/>
    </source>
</evidence>
<feature type="region of interest" description="Disordered" evidence="1">
    <location>
        <begin position="133"/>
        <end position="196"/>
    </location>
</feature>
<evidence type="ECO:0000313" key="2">
    <source>
        <dbReference type="EMBL" id="CAI9181203.1"/>
    </source>
</evidence>
<protein>
    <submittedName>
        <fullName evidence="2">Uncharacterized protein</fullName>
    </submittedName>
</protein>
<evidence type="ECO:0000313" key="3">
    <source>
        <dbReference type="Proteomes" id="UP001176941"/>
    </source>
</evidence>